<dbReference type="STRING" id="679192.HMPREF9013_0866"/>
<protein>
    <recommendedName>
        <fullName evidence="7">Phosphatidylglycerol--prolipoprotein diacylglyceryl transferase</fullName>
        <ecNumber evidence="7">2.5.1.145</ecNumber>
    </recommendedName>
</protein>
<feature type="transmembrane region" description="Helical" evidence="7">
    <location>
        <begin position="15"/>
        <end position="35"/>
    </location>
</feature>
<keyword evidence="9" id="KW-1185">Reference proteome</keyword>
<dbReference type="HAMAP" id="MF_01147">
    <property type="entry name" value="Lgt"/>
    <property type="match status" value="1"/>
</dbReference>
<dbReference type="AlphaFoldDB" id="D2MM89"/>
<comment type="catalytic activity">
    <reaction evidence="7">
        <text>L-cysteinyl-[prolipoprotein] + a 1,2-diacyl-sn-glycero-3-phospho-(1'-sn-glycerol) = an S-1,2-diacyl-sn-glyceryl-L-cysteinyl-[prolipoprotein] + sn-glycerol 1-phosphate + H(+)</text>
        <dbReference type="Rhea" id="RHEA:56712"/>
        <dbReference type="Rhea" id="RHEA-COMP:14679"/>
        <dbReference type="Rhea" id="RHEA-COMP:14680"/>
        <dbReference type="ChEBI" id="CHEBI:15378"/>
        <dbReference type="ChEBI" id="CHEBI:29950"/>
        <dbReference type="ChEBI" id="CHEBI:57685"/>
        <dbReference type="ChEBI" id="CHEBI:64716"/>
        <dbReference type="ChEBI" id="CHEBI:140658"/>
        <dbReference type="EC" id="2.5.1.145"/>
    </reaction>
</comment>
<feature type="transmembrane region" description="Helical" evidence="7">
    <location>
        <begin position="220"/>
        <end position="244"/>
    </location>
</feature>
<comment type="caution">
    <text evidence="8">The sequence shown here is derived from an EMBL/GenBank/DDBJ whole genome shotgun (WGS) entry which is preliminary data.</text>
</comment>
<keyword evidence="6 7" id="KW-0472">Membrane</keyword>
<dbReference type="Proteomes" id="UP000005017">
    <property type="component" value="Unassembled WGS sequence"/>
</dbReference>
<keyword evidence="3 7" id="KW-0808">Transferase</keyword>
<dbReference type="GO" id="GO:0005886">
    <property type="term" value="C:plasma membrane"/>
    <property type="evidence" value="ECO:0007669"/>
    <property type="project" value="UniProtKB-SubCell"/>
</dbReference>
<evidence type="ECO:0000256" key="1">
    <source>
        <dbReference type="ARBA" id="ARBA00007150"/>
    </source>
</evidence>
<accession>D2MM89</accession>
<dbReference type="OrthoDB" id="871140at2"/>
<dbReference type="EMBL" id="ADFR01000002">
    <property type="protein sequence ID" value="EFC06165.1"/>
    <property type="molecule type" value="Genomic_DNA"/>
</dbReference>
<comment type="function">
    <text evidence="7">Catalyzes the transfer of the diacylglyceryl group from phosphatidylglycerol to the sulfhydryl group of the N-terminal cysteine of a prolipoprotein, the first step in the formation of mature lipoproteins.</text>
</comment>
<evidence type="ECO:0000256" key="4">
    <source>
        <dbReference type="ARBA" id="ARBA00022692"/>
    </source>
</evidence>
<sequence length="253" mass="27511">MYNDWFKIGSVTVHGYGVMIAVGILAAFWMAERLAKRFHLETNKIDNLIFLCVIVGFVGAKGLFILTDLKGFMANPIATLGSQGFVVYGGILSGALAGYLYCRHYHLDFLTYFHVLAPCIALAQGFGRIGCFLAGCCYGIPTDAWYGVTFPAGSLGPGAGIKVIPTELISSLGNFIIFGVLYYVLTKSKESNKTGAWYLILYGFGRFLVEFIRGDLIRGMVGFLSTSQFISLFVVAGGVGLLMLENKRKVVIG</sequence>
<evidence type="ECO:0000313" key="8">
    <source>
        <dbReference type="EMBL" id="EFC06165.1"/>
    </source>
</evidence>
<feature type="transmembrane region" description="Helical" evidence="7">
    <location>
        <begin position="196"/>
        <end position="214"/>
    </location>
</feature>
<evidence type="ECO:0000313" key="9">
    <source>
        <dbReference type="Proteomes" id="UP000005017"/>
    </source>
</evidence>
<feature type="binding site" evidence="7">
    <location>
        <position position="128"/>
    </location>
    <ligand>
        <name>a 1,2-diacyl-sn-glycero-3-phospho-(1'-sn-glycerol)</name>
        <dbReference type="ChEBI" id="CHEBI:64716"/>
    </ligand>
</feature>
<evidence type="ECO:0000256" key="6">
    <source>
        <dbReference type="ARBA" id="ARBA00023136"/>
    </source>
</evidence>
<feature type="transmembrane region" description="Helical" evidence="7">
    <location>
        <begin position="85"/>
        <end position="102"/>
    </location>
</feature>
<name>D2MM89_9FIRM</name>
<organism evidence="8 9">
    <name type="scientific">Bulleidia extructa W1219</name>
    <dbReference type="NCBI Taxonomy" id="679192"/>
    <lineage>
        <taxon>Bacteria</taxon>
        <taxon>Bacillati</taxon>
        <taxon>Bacillota</taxon>
        <taxon>Erysipelotrichia</taxon>
        <taxon>Erysipelotrichales</taxon>
        <taxon>Erysipelotrichaceae</taxon>
        <taxon>Bulleidia</taxon>
    </lineage>
</organism>
<dbReference type="UniPathway" id="UPA00664"/>
<keyword evidence="8" id="KW-0449">Lipoprotein</keyword>
<comment type="pathway">
    <text evidence="7">Protein modification; lipoprotein biosynthesis (diacylglyceryl transfer).</text>
</comment>
<reference evidence="9" key="1">
    <citation type="submission" date="2009-12" db="EMBL/GenBank/DDBJ databases">
        <title>Sequence of Clostridiales genomosp. BVAB3 str. UPII9-5.</title>
        <authorList>
            <person name="Madupu R."/>
            <person name="Durkin A.S."/>
            <person name="Torralba M."/>
            <person name="Methe B."/>
            <person name="Sutton G.G."/>
            <person name="Strausberg R.L."/>
            <person name="Nelson K.E."/>
        </authorList>
    </citation>
    <scope>NUCLEOTIDE SEQUENCE [LARGE SCALE GENOMIC DNA]</scope>
    <source>
        <strain evidence="9">W1219</strain>
    </source>
</reference>
<dbReference type="InterPro" id="IPR001640">
    <property type="entry name" value="Lgt"/>
</dbReference>
<evidence type="ECO:0000256" key="3">
    <source>
        <dbReference type="ARBA" id="ARBA00022679"/>
    </source>
</evidence>
<evidence type="ECO:0000256" key="2">
    <source>
        <dbReference type="ARBA" id="ARBA00022475"/>
    </source>
</evidence>
<dbReference type="PANTHER" id="PTHR30589">
    <property type="entry name" value="PROLIPOPROTEIN DIACYLGLYCERYL TRANSFERASE"/>
    <property type="match status" value="1"/>
</dbReference>
<dbReference type="PANTHER" id="PTHR30589:SF0">
    <property type="entry name" value="PHOSPHATIDYLGLYCEROL--PROLIPOPROTEIN DIACYLGLYCERYL TRANSFERASE"/>
    <property type="match status" value="1"/>
</dbReference>
<comment type="subcellular location">
    <subcellularLocation>
        <location evidence="7">Cell membrane</location>
        <topology evidence="7">Multi-pass membrane protein</topology>
    </subcellularLocation>
</comment>
<gene>
    <name evidence="7" type="primary">lgt</name>
    <name evidence="8" type="ORF">HMPREF9013_0866</name>
</gene>
<dbReference type="GO" id="GO:0042158">
    <property type="term" value="P:lipoprotein biosynthetic process"/>
    <property type="evidence" value="ECO:0007669"/>
    <property type="project" value="UniProtKB-UniRule"/>
</dbReference>
<dbReference type="Pfam" id="PF01790">
    <property type="entry name" value="LGT"/>
    <property type="match status" value="1"/>
</dbReference>
<keyword evidence="4 7" id="KW-0812">Transmembrane</keyword>
<keyword evidence="5 7" id="KW-1133">Transmembrane helix</keyword>
<comment type="similarity">
    <text evidence="1 7">Belongs to the Lgt family.</text>
</comment>
<dbReference type="GO" id="GO:0008961">
    <property type="term" value="F:phosphatidylglycerol-prolipoprotein diacylglyceryl transferase activity"/>
    <property type="evidence" value="ECO:0007669"/>
    <property type="project" value="UniProtKB-UniRule"/>
</dbReference>
<feature type="transmembrane region" description="Helical" evidence="7">
    <location>
        <begin position="109"/>
        <end position="141"/>
    </location>
</feature>
<dbReference type="RefSeq" id="WP_006626510.1">
    <property type="nucleotide sequence ID" value="NZ_ADFR01000002.1"/>
</dbReference>
<keyword evidence="2 7" id="KW-1003">Cell membrane</keyword>
<feature type="transmembrane region" description="Helical" evidence="7">
    <location>
        <begin position="161"/>
        <end position="184"/>
    </location>
</feature>
<dbReference type="EC" id="2.5.1.145" evidence="7"/>
<keyword evidence="8" id="KW-0328">Glycosyltransferase</keyword>
<evidence type="ECO:0000256" key="7">
    <source>
        <dbReference type="HAMAP-Rule" id="MF_01147"/>
    </source>
</evidence>
<dbReference type="eggNOG" id="COG0682">
    <property type="taxonomic scope" value="Bacteria"/>
</dbReference>
<proteinExistence type="inferred from homology"/>
<feature type="transmembrane region" description="Helical" evidence="7">
    <location>
        <begin position="47"/>
        <end position="65"/>
    </location>
</feature>
<evidence type="ECO:0000256" key="5">
    <source>
        <dbReference type="ARBA" id="ARBA00022989"/>
    </source>
</evidence>